<evidence type="ECO:0000313" key="3">
    <source>
        <dbReference type="Proteomes" id="UP000243498"/>
    </source>
</evidence>
<feature type="compositionally biased region" description="Polar residues" evidence="1">
    <location>
        <begin position="1085"/>
        <end position="1096"/>
    </location>
</feature>
<feature type="region of interest" description="Disordered" evidence="1">
    <location>
        <begin position="1432"/>
        <end position="1508"/>
    </location>
</feature>
<feature type="compositionally biased region" description="Polar residues" evidence="1">
    <location>
        <begin position="1293"/>
        <end position="1307"/>
    </location>
</feature>
<feature type="region of interest" description="Disordered" evidence="1">
    <location>
        <begin position="347"/>
        <end position="397"/>
    </location>
</feature>
<feature type="region of interest" description="Disordered" evidence="1">
    <location>
        <begin position="434"/>
        <end position="564"/>
    </location>
</feature>
<feature type="region of interest" description="Disordered" evidence="1">
    <location>
        <begin position="644"/>
        <end position="678"/>
    </location>
</feature>
<feature type="compositionally biased region" description="Basic and acidic residues" evidence="1">
    <location>
        <begin position="456"/>
        <end position="466"/>
    </location>
</feature>
<feature type="compositionally biased region" description="Basic and acidic residues" evidence="1">
    <location>
        <begin position="519"/>
        <end position="530"/>
    </location>
</feature>
<organism evidence="2 3">
    <name type="scientific">Metarhizium rileyi (strain RCEF 4871)</name>
    <name type="common">Nomuraea rileyi</name>
    <dbReference type="NCBI Taxonomy" id="1649241"/>
    <lineage>
        <taxon>Eukaryota</taxon>
        <taxon>Fungi</taxon>
        <taxon>Dikarya</taxon>
        <taxon>Ascomycota</taxon>
        <taxon>Pezizomycotina</taxon>
        <taxon>Sordariomycetes</taxon>
        <taxon>Hypocreomycetidae</taxon>
        <taxon>Hypocreales</taxon>
        <taxon>Clavicipitaceae</taxon>
        <taxon>Metarhizium</taxon>
    </lineage>
</organism>
<feature type="compositionally biased region" description="Basic residues" evidence="1">
    <location>
        <begin position="445"/>
        <end position="455"/>
    </location>
</feature>
<feature type="compositionally biased region" description="Polar residues" evidence="1">
    <location>
        <begin position="544"/>
        <end position="554"/>
    </location>
</feature>
<dbReference type="OMA" id="GSHIENP"/>
<feature type="region of interest" description="Disordered" evidence="1">
    <location>
        <begin position="934"/>
        <end position="1417"/>
    </location>
</feature>
<dbReference type="Proteomes" id="UP000243498">
    <property type="component" value="Unassembled WGS sequence"/>
</dbReference>
<feature type="compositionally biased region" description="Basic and acidic residues" evidence="1">
    <location>
        <begin position="371"/>
        <end position="393"/>
    </location>
</feature>
<keyword evidence="3" id="KW-1185">Reference proteome</keyword>
<protein>
    <submittedName>
        <fullName evidence="2">Uncharacterized protein</fullName>
    </submittedName>
</protein>
<dbReference type="EMBL" id="AZHC01000006">
    <property type="protein sequence ID" value="OAA47006.1"/>
    <property type="molecule type" value="Genomic_DNA"/>
</dbReference>
<sequence>MTALDYQQHGLPHPPGGTVYSPSVEADIKPLGFQTAAYANAFPCGIPFGYRMAPGTNSEGIPNKYVEGYLNKDYYSRDAAPAIFSTENGKRPFRVLDLTTFVPNRQLPLWSKDEIQTCCNSTRRLYWDKMKEMTEPCGWDDLYKYYDALDIYQFGALNLWNIICTLYDENKIIGSAAARDHANEIGRWVDNWLENKANETKLKRWTKADDLDTSIFSKEDLSNLGDISDETKGVLSSALKARRAYLVSDNFHKGRVAANDIMSALKHANFENWLVGERAYESYGNGLPSPPRWQQYMGSPDSKDRPPPCYVRSGHYYYNPESFRQPGYHETRRLSALEALKRSAAAAAPYQPSTGQAGSHTIIANGTTKPRTTDAAKDRGKKPERDPVRKEPVKGGSHRAIISLTKNTVSPNCHKKARVPVNADNNVGPVIVASHDQLSPSPLPRKGRRVQHSKAHGKDIFTKPHVCDPNSPKPDDAKQPSDVVPKAAETISISSQPRAPITTGNAVPTQADPGNDSGKGVERETEKTESRGSFVPQNGPPSRFPQTANRSGYASGTHAEQPYKPSFVEHGAMPLGYAPCGRTTTYANHMPGEEARDHGFVNPAMTGGPFLPQFPQTMATAGLGTHPSPTDSASAVKTAVMKDGPKTNSANAALPAFRNGSGTRGNYRGRGRRGPPNQRDYAEYSFQGNREPVYSQNSCETGTTQKWRRTGLHERYQGHPDCRNKLSDSHEYYDCSCTECDGRNRSVWMRTINRPEGHPEDIKSRVKSGFTARFGQVEEVFPTHHETGNAFMVRFKEEASVPKSLEFPRVSLPEKNLSVLIYPAYRSKWIIKASAENTHRGRIRDEQRQPYQSNAYPQMPFGMYPATTYGPIGNNNTRGPHQFSPPQMGMHQVSNYMAPGPSWTAYYPPRDPAQSLMAGLPQMPLMPLQQPFQSSHEFQAPKQEPSRAVSRKKETANRGPAASFECKAQSKPPSEEALDNNMPVGRERVATPSSHGSRSSRTSNHGVKVSLPLVSPSRLDQSMASEIDKLREDTSKSSVDLKSSQKQGKTRPTVTVQAQPEEVTGEGYFEGAKGSETTDVAEATANRTSSRKSNIFTEEEIKSRQKAWDRIPVPMGPRKTDRTVSAENKPAATLGDKVASIEPLPSDVVSDGRGLAESMSLKSAESRTVSASSTPSHSPSHKNDPRTPFNSGIKPGSPSKSHCRVSHISDSPTKTKTEVNENQNPNPRAEAATERGPPLPTHTNQGCFKFPGNGRETIRRRGLGQRGTVLDEGFGQGRGKAARRGWKKDHQMSRSIDFNTRNSQQESRPGVGVAQENDSASGSEMSALPTGHVRQRSVPPSSPSASARGFNANNAQDAAGNGDKGDNTGSLRIQRTRRPHRNPVPSGSRDQQSERADNNIPPETTGAIESNTEANDEMTIVAAAPGKELVAASPAPAPAPAPAQQVMAPEPAPDQVKQGMRKHPEASLATGTAAQDQGLNDRDWPALSESPGRIPKRQASKWVKPVAE</sequence>
<comment type="caution">
    <text evidence="2">The sequence shown here is derived from an EMBL/GenBank/DDBJ whole genome shotgun (WGS) entry which is preliminary data.</text>
</comment>
<feature type="compositionally biased region" description="Low complexity" evidence="1">
    <location>
        <begin position="993"/>
        <end position="1006"/>
    </location>
</feature>
<name>A0A167GS10_METRR</name>
<proteinExistence type="predicted"/>
<feature type="compositionally biased region" description="Polar residues" evidence="1">
    <location>
        <begin position="1469"/>
        <end position="1478"/>
    </location>
</feature>
<feature type="compositionally biased region" description="Polar residues" evidence="1">
    <location>
        <begin position="1036"/>
        <end position="1058"/>
    </location>
</feature>
<reference evidence="2 3" key="1">
    <citation type="journal article" date="2016" name="Genome Biol. Evol.">
        <title>Divergent and convergent evolution of fungal pathogenicity.</title>
        <authorList>
            <person name="Shang Y."/>
            <person name="Xiao G."/>
            <person name="Zheng P."/>
            <person name="Cen K."/>
            <person name="Zhan S."/>
            <person name="Wang C."/>
        </authorList>
    </citation>
    <scope>NUCLEOTIDE SEQUENCE [LARGE SCALE GENOMIC DNA]</scope>
    <source>
        <strain evidence="2 3">RCEF 4871</strain>
    </source>
</reference>
<evidence type="ECO:0000256" key="1">
    <source>
        <dbReference type="SAM" id="MobiDB-lite"/>
    </source>
</evidence>
<dbReference type="OrthoDB" id="3941926at2759"/>
<feature type="compositionally biased region" description="Polar residues" evidence="1">
    <location>
        <begin position="491"/>
        <end position="508"/>
    </location>
</feature>
<evidence type="ECO:0000313" key="2">
    <source>
        <dbReference type="EMBL" id="OAA47006.1"/>
    </source>
</evidence>
<feature type="compositionally biased region" description="Polar residues" evidence="1">
    <location>
        <begin position="351"/>
        <end position="370"/>
    </location>
</feature>
<accession>A0A167GS10</accession>
<feature type="compositionally biased region" description="Basic and acidic residues" evidence="1">
    <location>
        <begin position="1026"/>
        <end position="1035"/>
    </location>
</feature>
<feature type="compositionally biased region" description="Low complexity" evidence="1">
    <location>
        <begin position="1336"/>
        <end position="1361"/>
    </location>
</feature>
<dbReference type="STRING" id="1081105.A0A167GS10"/>
<gene>
    <name evidence="2" type="ORF">NOR_02642</name>
</gene>
<feature type="compositionally biased region" description="Basic and acidic residues" evidence="1">
    <location>
        <begin position="1099"/>
        <end position="1109"/>
    </location>
</feature>
<feature type="compositionally biased region" description="Low complexity" evidence="1">
    <location>
        <begin position="1166"/>
        <end position="1178"/>
    </location>
</feature>